<feature type="region of interest" description="Disordered" evidence="1">
    <location>
        <begin position="24"/>
        <end position="46"/>
    </location>
</feature>
<evidence type="ECO:0000313" key="3">
    <source>
        <dbReference type="Proteomes" id="UP000075755"/>
    </source>
</evidence>
<feature type="region of interest" description="Disordered" evidence="1">
    <location>
        <begin position="68"/>
        <end position="99"/>
    </location>
</feature>
<dbReference type="Proteomes" id="UP000075755">
    <property type="component" value="Plasmid pAA02"/>
</dbReference>
<protein>
    <submittedName>
        <fullName evidence="2">Uncharacterized protein</fullName>
    </submittedName>
</protein>
<dbReference type="EMBL" id="CP015007">
    <property type="protein sequence ID" value="AMS45237.1"/>
    <property type="molecule type" value="Genomic_DNA"/>
</dbReference>
<dbReference type="KEGG" id="aak:AA2016_6341"/>
<keyword evidence="2" id="KW-0614">Plasmid</keyword>
<evidence type="ECO:0000256" key="1">
    <source>
        <dbReference type="SAM" id="MobiDB-lite"/>
    </source>
</evidence>
<proteinExistence type="predicted"/>
<name>A0AAC8YVH1_AMIAI</name>
<feature type="region of interest" description="Disordered" evidence="1">
    <location>
        <begin position="156"/>
        <end position="176"/>
    </location>
</feature>
<geneLocation type="plasmid" evidence="2 3">
    <name>pAA02</name>
</geneLocation>
<dbReference type="AlphaFoldDB" id="A0AAC8YVH1"/>
<reference evidence="2 3" key="1">
    <citation type="submission" date="2016-03" db="EMBL/GenBank/DDBJ databases">
        <title>Complete genome of Aminobacter aminovorans KCTC 2477.</title>
        <authorList>
            <person name="Kim K.M."/>
        </authorList>
    </citation>
    <scope>NUCLEOTIDE SEQUENCE [LARGE SCALE GENOMIC DNA]</scope>
    <source>
        <strain evidence="2 3">KCTC 2477</strain>
        <plasmid evidence="2 3">pAA02</plasmid>
    </source>
</reference>
<organism evidence="2 3">
    <name type="scientific">Aminobacter aminovorans</name>
    <name type="common">Chelatobacter heintzii</name>
    <dbReference type="NCBI Taxonomy" id="83263"/>
    <lineage>
        <taxon>Bacteria</taxon>
        <taxon>Pseudomonadati</taxon>
        <taxon>Pseudomonadota</taxon>
        <taxon>Alphaproteobacteria</taxon>
        <taxon>Hyphomicrobiales</taxon>
        <taxon>Phyllobacteriaceae</taxon>
        <taxon>Aminobacter</taxon>
    </lineage>
</organism>
<gene>
    <name evidence="2" type="ORF">AA2016_6341</name>
</gene>
<accession>A0AAC8YVH1</accession>
<sequence>MVFVRRSGEATGTLSALMWRRRNPKRLGSGLPRPLKGSPHAGARDRPSFAFWPRAVVARACGRRRRRELPCSGGRVRRPSQHEPQSEGPKWRSAPKGRNWRKTLVRAGQNGRPLTPVIQAKSFQCFMCLLVAKFGTAPDNLLRPLLSGRNVLAASGEERPHPWPPTDCGADVSGSAGTSGRLAEMTVADYVMQLPVG</sequence>
<evidence type="ECO:0000313" key="2">
    <source>
        <dbReference type="EMBL" id="AMS45237.1"/>
    </source>
</evidence>